<dbReference type="Pfam" id="PF00929">
    <property type="entry name" value="RNase_T"/>
    <property type="match status" value="1"/>
</dbReference>
<organism evidence="5 6">
    <name type="scientific">Ruminococcus bicirculans</name>
    <name type="common">ex Wegman et al. 2014</name>
    <dbReference type="NCBI Taxonomy" id="1160721"/>
    <lineage>
        <taxon>Bacteria</taxon>
        <taxon>Bacillati</taxon>
        <taxon>Bacillota</taxon>
        <taxon>Clostridia</taxon>
        <taxon>Eubacteriales</taxon>
        <taxon>Oscillospiraceae</taxon>
        <taxon>Ruminococcus</taxon>
    </lineage>
</organism>
<comment type="caution">
    <text evidence="5">The sequence shown here is derived from an EMBL/GenBank/DDBJ whole genome shotgun (WGS) entry which is preliminary data.</text>
</comment>
<dbReference type="Gene3D" id="3.30.420.10">
    <property type="entry name" value="Ribonuclease H-like superfamily/Ribonuclease H"/>
    <property type="match status" value="1"/>
</dbReference>
<feature type="domain" description="Exonuclease" evidence="4">
    <location>
        <begin position="4"/>
        <end position="178"/>
    </location>
</feature>
<dbReference type="GO" id="GO:0008408">
    <property type="term" value="F:3'-5' exonuclease activity"/>
    <property type="evidence" value="ECO:0007669"/>
    <property type="project" value="TreeGrafter"/>
</dbReference>
<dbReference type="Pfam" id="PF14191">
    <property type="entry name" value="YodL"/>
    <property type="match status" value="1"/>
</dbReference>
<dbReference type="PANTHER" id="PTHR30231">
    <property type="entry name" value="DNA POLYMERASE III SUBUNIT EPSILON"/>
    <property type="match status" value="1"/>
</dbReference>
<keyword evidence="2" id="KW-0378">Hydrolase</keyword>
<dbReference type="SMART" id="SM00479">
    <property type="entry name" value="EXOIII"/>
    <property type="match status" value="1"/>
</dbReference>
<proteinExistence type="predicted"/>
<gene>
    <name evidence="5" type="ORF">PNW00_04305</name>
</gene>
<dbReference type="PANTHER" id="PTHR30231:SF4">
    <property type="entry name" value="PROTEIN NEN2"/>
    <property type="match status" value="1"/>
</dbReference>
<evidence type="ECO:0000313" key="6">
    <source>
        <dbReference type="Proteomes" id="UP001213042"/>
    </source>
</evidence>
<dbReference type="GO" id="GO:0003676">
    <property type="term" value="F:nucleic acid binding"/>
    <property type="evidence" value="ECO:0007669"/>
    <property type="project" value="InterPro"/>
</dbReference>
<evidence type="ECO:0000313" key="5">
    <source>
        <dbReference type="EMBL" id="MDB8749667.1"/>
    </source>
</evidence>
<dbReference type="InterPro" id="IPR036397">
    <property type="entry name" value="RNaseH_sf"/>
</dbReference>
<sequence length="528" mass="61288">MKNKYIIIDTETTGFHPYDGDELLQVSIIDTDGNVLFDEYFKPQHRTEWKEAEQVNGISPEMVADRPAISEKISEINAIIENSDTIIGYNTQFDIGFLKANGAIVPDDLETVDVMEDFAKIYGEWNSARGSYKWQKLTRAAEYYGYDWSQRAETAHNSLGDCYATLFVYDKINTDTMVIERVIDGKRVGIELTPAEISQAYYIKENDDRRQDILNALDEMDSLKIGNIDISNDFLKKSTTFINDVIYRYEKMDDHLEDYNMAIEDVLDNADKNYANKLVSHYAQNMSAADKEQYIESAEMAMDWNDTNEPAISRLEYMLYTTLITERDYDKIKQDCLKVPQNNTGEYIDKMIKTMRTEAKAYFIEGIDENRKNGVEISELDNIIYKKLIDERRTEHTREVSSENYKIYQLKDGEKYHGIRFEPYHRIEAIDINLNKTDYDLVYEGKISEIKGNSIDEKLENIYSKFNRYETMPETFMGHSLSISDVVEIGNMAYYVDNIGFKKLSSFLDNQEQDEALDMTGQNRGLGR</sequence>
<evidence type="ECO:0000259" key="4">
    <source>
        <dbReference type="SMART" id="SM00479"/>
    </source>
</evidence>
<dbReference type="InterPro" id="IPR025923">
    <property type="entry name" value="YodL-like_dom"/>
</dbReference>
<evidence type="ECO:0000256" key="3">
    <source>
        <dbReference type="ARBA" id="ARBA00022839"/>
    </source>
</evidence>
<protein>
    <submittedName>
        <fullName evidence="5">YodL domain-containing protein</fullName>
    </submittedName>
</protein>
<evidence type="ECO:0000256" key="1">
    <source>
        <dbReference type="ARBA" id="ARBA00022722"/>
    </source>
</evidence>
<dbReference type="Proteomes" id="UP001213042">
    <property type="component" value="Unassembled WGS sequence"/>
</dbReference>
<dbReference type="InterPro" id="IPR013520">
    <property type="entry name" value="Ribonucl_H"/>
</dbReference>
<dbReference type="EMBL" id="JAQMLU010000005">
    <property type="protein sequence ID" value="MDB8749667.1"/>
    <property type="molecule type" value="Genomic_DNA"/>
</dbReference>
<keyword evidence="3" id="KW-0269">Exonuclease</keyword>
<keyword evidence="1" id="KW-0540">Nuclease</keyword>
<dbReference type="SUPFAM" id="SSF53098">
    <property type="entry name" value="Ribonuclease H-like"/>
    <property type="match status" value="1"/>
</dbReference>
<accession>A0AAW6EEX9</accession>
<dbReference type="InterPro" id="IPR012337">
    <property type="entry name" value="RNaseH-like_sf"/>
</dbReference>
<evidence type="ECO:0000256" key="2">
    <source>
        <dbReference type="ARBA" id="ARBA00022801"/>
    </source>
</evidence>
<dbReference type="AlphaFoldDB" id="A0AAW6EEX9"/>
<name>A0AAW6EEX9_9FIRM</name>
<dbReference type="CDD" id="cd06127">
    <property type="entry name" value="DEDDh"/>
    <property type="match status" value="1"/>
</dbReference>
<reference evidence="5" key="1">
    <citation type="submission" date="2023-01" db="EMBL/GenBank/DDBJ databases">
        <title>Human gut microbiome strain richness.</title>
        <authorList>
            <person name="Chen-Liaw A."/>
        </authorList>
    </citation>
    <scope>NUCLEOTIDE SEQUENCE</scope>
    <source>
        <strain evidence="5">D43st1_D9_D43t1_170807</strain>
    </source>
</reference>
<dbReference type="RefSeq" id="WP_195220748.1">
    <property type="nucleotide sequence ID" value="NZ_JADMWL010000005.1"/>
</dbReference>